<keyword evidence="9" id="KW-1185">Reference proteome</keyword>
<dbReference type="Gene3D" id="3.30.160.70">
    <property type="entry name" value="Methylated DNA-protein cysteine methyltransferase domain"/>
    <property type="match status" value="1"/>
</dbReference>
<dbReference type="Proteomes" id="UP000509367">
    <property type="component" value="Chromosome"/>
</dbReference>
<accession>A0A6N1VE68</accession>
<dbReference type="PROSITE" id="PS00374">
    <property type="entry name" value="MGMT"/>
    <property type="match status" value="1"/>
</dbReference>
<proteinExistence type="predicted"/>
<evidence type="ECO:0000256" key="6">
    <source>
        <dbReference type="ARBA" id="ARBA00049348"/>
    </source>
</evidence>
<dbReference type="PANTHER" id="PTHR10815:SF5">
    <property type="entry name" value="METHYLATED-DNA--PROTEIN-CYSTEINE METHYLTRANSFERASE"/>
    <property type="match status" value="1"/>
</dbReference>
<dbReference type="GO" id="GO:0006281">
    <property type="term" value="P:DNA repair"/>
    <property type="evidence" value="ECO:0007669"/>
    <property type="project" value="UniProtKB-KW"/>
</dbReference>
<protein>
    <submittedName>
        <fullName evidence="8">Methylated-DNA--[protein]-cysteine S-methyltransferase</fullName>
    </submittedName>
</protein>
<dbReference type="InterPro" id="IPR036217">
    <property type="entry name" value="MethylDNA_cys_MeTrfase_DNAb"/>
</dbReference>
<keyword evidence="3 8" id="KW-0808">Transferase</keyword>
<evidence type="ECO:0000256" key="5">
    <source>
        <dbReference type="ARBA" id="ARBA00023204"/>
    </source>
</evidence>
<evidence type="ECO:0000256" key="4">
    <source>
        <dbReference type="ARBA" id="ARBA00022763"/>
    </source>
</evidence>
<dbReference type="AlphaFoldDB" id="A0A6N1VE68"/>
<evidence type="ECO:0000256" key="1">
    <source>
        <dbReference type="ARBA" id="ARBA00001286"/>
    </source>
</evidence>
<evidence type="ECO:0000256" key="3">
    <source>
        <dbReference type="ARBA" id="ARBA00022679"/>
    </source>
</evidence>
<dbReference type="Gene3D" id="1.10.10.10">
    <property type="entry name" value="Winged helix-like DNA-binding domain superfamily/Winged helix DNA-binding domain"/>
    <property type="match status" value="1"/>
</dbReference>
<dbReference type="Pfam" id="PF01035">
    <property type="entry name" value="DNA_binding_1"/>
    <property type="match status" value="1"/>
</dbReference>
<dbReference type="GO" id="GO:0003908">
    <property type="term" value="F:methylated-DNA-[protein]-cysteine S-methyltransferase activity"/>
    <property type="evidence" value="ECO:0007669"/>
    <property type="project" value="UniProtKB-EC"/>
</dbReference>
<keyword evidence="2 8" id="KW-0489">Methyltransferase</keyword>
<dbReference type="EMBL" id="CP054836">
    <property type="protein sequence ID" value="QKV19230.1"/>
    <property type="molecule type" value="Genomic_DNA"/>
</dbReference>
<dbReference type="InterPro" id="IPR001497">
    <property type="entry name" value="MethylDNA_cys_MeTrfase_AS"/>
</dbReference>
<dbReference type="GO" id="GO:0032259">
    <property type="term" value="P:methylation"/>
    <property type="evidence" value="ECO:0007669"/>
    <property type="project" value="UniProtKB-KW"/>
</dbReference>
<evidence type="ECO:0000256" key="2">
    <source>
        <dbReference type="ARBA" id="ARBA00022603"/>
    </source>
</evidence>
<dbReference type="InterPro" id="IPR036631">
    <property type="entry name" value="MGMT_N_sf"/>
</dbReference>
<reference evidence="8 9" key="1">
    <citation type="submission" date="2020-06" db="EMBL/GenBank/DDBJ databases">
        <title>Oricola thermophila sp. nov. isolated from a tidal sediments.</title>
        <authorList>
            <person name="Kwon K.K."/>
            <person name="Yang S.-H."/>
            <person name="Park M.-J."/>
        </authorList>
    </citation>
    <scope>NUCLEOTIDE SEQUENCE [LARGE SCALE GENOMIC DNA]</scope>
    <source>
        <strain evidence="8 9">MEBiC13590</strain>
    </source>
</reference>
<dbReference type="RefSeq" id="WP_175277122.1">
    <property type="nucleotide sequence ID" value="NZ_CP054836.1"/>
</dbReference>
<dbReference type="CDD" id="cd06445">
    <property type="entry name" value="ATase"/>
    <property type="match status" value="1"/>
</dbReference>
<feature type="domain" description="Methylated-DNA-[protein]-cysteine S-methyltransferase DNA binding" evidence="7">
    <location>
        <begin position="89"/>
        <end position="171"/>
    </location>
</feature>
<dbReference type="InterPro" id="IPR014048">
    <property type="entry name" value="MethylDNA_cys_MeTrfase_DNA-bd"/>
</dbReference>
<dbReference type="SUPFAM" id="SSF53155">
    <property type="entry name" value="Methylated DNA-protein cysteine methyltransferase domain"/>
    <property type="match status" value="1"/>
</dbReference>
<name>A0A6N1VE68_9HYPH</name>
<evidence type="ECO:0000313" key="9">
    <source>
        <dbReference type="Proteomes" id="UP000509367"/>
    </source>
</evidence>
<dbReference type="InterPro" id="IPR036388">
    <property type="entry name" value="WH-like_DNA-bd_sf"/>
</dbReference>
<comment type="catalytic activity">
    <reaction evidence="6">
        <text>a 6-O-methyl-2'-deoxyguanosine in DNA + L-cysteinyl-[protein] = S-methyl-L-cysteinyl-[protein] + a 2'-deoxyguanosine in DNA</text>
        <dbReference type="Rhea" id="RHEA:24000"/>
        <dbReference type="Rhea" id="RHEA-COMP:10131"/>
        <dbReference type="Rhea" id="RHEA-COMP:10132"/>
        <dbReference type="Rhea" id="RHEA-COMP:11367"/>
        <dbReference type="Rhea" id="RHEA-COMP:11368"/>
        <dbReference type="ChEBI" id="CHEBI:29950"/>
        <dbReference type="ChEBI" id="CHEBI:82612"/>
        <dbReference type="ChEBI" id="CHEBI:85445"/>
        <dbReference type="ChEBI" id="CHEBI:85448"/>
        <dbReference type="EC" id="2.1.1.63"/>
    </reaction>
</comment>
<dbReference type="SUPFAM" id="SSF46767">
    <property type="entry name" value="Methylated DNA-protein cysteine methyltransferase, C-terminal domain"/>
    <property type="match status" value="1"/>
</dbReference>
<evidence type="ECO:0000313" key="8">
    <source>
        <dbReference type="EMBL" id="QKV19230.1"/>
    </source>
</evidence>
<gene>
    <name evidence="8" type="ORF">HTY61_12575</name>
</gene>
<evidence type="ECO:0000259" key="7">
    <source>
        <dbReference type="Pfam" id="PF01035"/>
    </source>
</evidence>
<organism evidence="8 9">
    <name type="scientific">Oricola thermophila</name>
    <dbReference type="NCBI Taxonomy" id="2742145"/>
    <lineage>
        <taxon>Bacteria</taxon>
        <taxon>Pseudomonadati</taxon>
        <taxon>Pseudomonadota</taxon>
        <taxon>Alphaproteobacteria</taxon>
        <taxon>Hyphomicrobiales</taxon>
        <taxon>Ahrensiaceae</taxon>
        <taxon>Oricola</taxon>
    </lineage>
</organism>
<keyword evidence="4" id="KW-0227">DNA damage</keyword>
<dbReference type="KEGG" id="orm:HTY61_12575"/>
<dbReference type="PANTHER" id="PTHR10815">
    <property type="entry name" value="METHYLATED-DNA--PROTEIN-CYSTEINE METHYLTRANSFERASE"/>
    <property type="match status" value="1"/>
</dbReference>
<sequence length="182" mass="18885">MSETSVMLFDTALGRCGIAWGAGGIVAVSFPEVDDDGTLARLRRRAAGAVEAAEAPEAIATVISGIRKLSDGGDARFGEAPLDFGGVGDFERSVYDLTRRIAPGEIRTYGEIARELGDVALSRRVGQALGNNPFPIVVPCHRVVGAGGTMTGFSAPGGTETKRRLLKIEGAIGPDLLDLMGG</sequence>
<comment type="catalytic activity">
    <reaction evidence="1">
        <text>a 4-O-methyl-thymidine in DNA + L-cysteinyl-[protein] = a thymidine in DNA + S-methyl-L-cysteinyl-[protein]</text>
        <dbReference type="Rhea" id="RHEA:53428"/>
        <dbReference type="Rhea" id="RHEA-COMP:10131"/>
        <dbReference type="Rhea" id="RHEA-COMP:10132"/>
        <dbReference type="Rhea" id="RHEA-COMP:13555"/>
        <dbReference type="Rhea" id="RHEA-COMP:13556"/>
        <dbReference type="ChEBI" id="CHEBI:29950"/>
        <dbReference type="ChEBI" id="CHEBI:82612"/>
        <dbReference type="ChEBI" id="CHEBI:137386"/>
        <dbReference type="ChEBI" id="CHEBI:137387"/>
        <dbReference type="EC" id="2.1.1.63"/>
    </reaction>
</comment>
<keyword evidence="5" id="KW-0234">DNA repair</keyword>
<dbReference type="NCBIfam" id="TIGR00589">
    <property type="entry name" value="ogt"/>
    <property type="match status" value="1"/>
</dbReference>